<feature type="compositionally biased region" description="Low complexity" evidence="9">
    <location>
        <begin position="40"/>
        <end position="59"/>
    </location>
</feature>
<evidence type="ECO:0000256" key="7">
    <source>
        <dbReference type="HAMAP-Rule" id="MF_03166"/>
    </source>
</evidence>
<dbReference type="Proteomes" id="UP000019376">
    <property type="component" value="Unassembled WGS sequence"/>
</dbReference>
<comment type="similarity">
    <text evidence="1 7">Belongs to the uracil-DNA glycosylase (UDG) superfamily. UNG family.</text>
</comment>
<comment type="catalytic activity">
    <reaction evidence="7">
        <text>Hydrolyzes single-stranded DNA or mismatched double-stranded DNA and polynucleotides, releasing free uracil.</text>
        <dbReference type="EC" id="3.2.2.27"/>
    </reaction>
</comment>
<keyword evidence="5 7" id="KW-0234">DNA repair</keyword>
<dbReference type="OrthoDB" id="10031947at2759"/>
<feature type="compositionally biased region" description="Polar residues" evidence="9">
    <location>
        <begin position="329"/>
        <end position="347"/>
    </location>
</feature>
<dbReference type="PANTHER" id="PTHR11264">
    <property type="entry name" value="URACIL-DNA GLYCOSYLASE"/>
    <property type="match status" value="1"/>
</dbReference>
<evidence type="ECO:0000313" key="11">
    <source>
        <dbReference type="EMBL" id="EPS31259.1"/>
    </source>
</evidence>
<keyword evidence="6 7" id="KW-0539">Nucleus</keyword>
<dbReference type="HAMAP" id="MF_00148">
    <property type="entry name" value="UDG"/>
    <property type="match status" value="1"/>
</dbReference>
<evidence type="ECO:0000256" key="2">
    <source>
        <dbReference type="ARBA" id="ARBA00022763"/>
    </source>
</evidence>
<dbReference type="PANTHER" id="PTHR11264:SF0">
    <property type="entry name" value="URACIL-DNA GLYCOSYLASE"/>
    <property type="match status" value="1"/>
</dbReference>
<protein>
    <recommendedName>
        <fullName evidence="7">Uracil-DNA glycosylase</fullName>
        <shortName evidence="7">UDG</shortName>
        <ecNumber evidence="7">3.2.2.27</ecNumber>
    </recommendedName>
</protein>
<sequence>MVSPAIKRNADHLTTPSSESKKPKGGSITAFFGVPKPKPSSANGTGSTPAAAGSSSRSSTFDKEKWVQSLTPEQKELLQLEIDTLHESWLAHLKDEVVTTEFLNLKRFLKKEKENKVKVFPPEEDVYSWSRHTPLHTVKAVILGQDPYHNDNQAHGLCFSVRPPTRAPPSLVNIYKGIKKNYPDFVAPPNNGGLLTPWAERGVLMLNTCLTVRAHQANSHAGKGWERFTQKAIDLVARVRSNGVVFLAWGKPAGQRVAKVNKSKHCVLQSVHPSPLSAHGGFFDNGHFKKCNDWLAERYGEDGIIDWSLTPVSKAAVPPPAPSSTSSTGANKENTAPLTDALNASNVDQKDQTGRETTATKEAVEDEFDDEDALEALVEAEKKEILEEVGENTKKVA</sequence>
<evidence type="ECO:0000313" key="12">
    <source>
        <dbReference type="Proteomes" id="UP000019376"/>
    </source>
</evidence>
<feature type="compositionally biased region" description="Acidic residues" evidence="9">
    <location>
        <begin position="364"/>
        <end position="374"/>
    </location>
</feature>
<evidence type="ECO:0000256" key="6">
    <source>
        <dbReference type="ARBA" id="ARBA00023242"/>
    </source>
</evidence>
<keyword evidence="3 7" id="KW-0378">Hydrolase</keyword>
<dbReference type="eggNOG" id="KOG2994">
    <property type="taxonomic scope" value="Eukaryota"/>
</dbReference>
<feature type="region of interest" description="Disordered" evidence="9">
    <location>
        <begin position="1"/>
        <end position="66"/>
    </location>
</feature>
<dbReference type="NCBIfam" id="NF003588">
    <property type="entry name" value="PRK05254.1-1"/>
    <property type="match status" value="1"/>
</dbReference>
<comment type="function">
    <text evidence="7">Excises uracil residues from the DNA which can arise as a result of misincorporation of dUMP residues by DNA polymerase or due to deamination of cytosine.</text>
</comment>
<keyword evidence="2 7" id="KW-0227">DNA damage</keyword>
<dbReference type="AlphaFoldDB" id="S7ZLR8"/>
<dbReference type="GO" id="GO:0005634">
    <property type="term" value="C:nucleus"/>
    <property type="evidence" value="ECO:0007669"/>
    <property type="project" value="UniProtKB-SubCell"/>
</dbReference>
<gene>
    <name evidence="7" type="primary">UNG1</name>
    <name evidence="11" type="ORF">PDE_06214</name>
</gene>
<dbReference type="CDD" id="cd10027">
    <property type="entry name" value="UDG-F1-like"/>
    <property type="match status" value="1"/>
</dbReference>
<dbReference type="SUPFAM" id="SSF52141">
    <property type="entry name" value="Uracil-DNA glycosylase-like"/>
    <property type="match status" value="1"/>
</dbReference>
<accession>S7ZLR8</accession>
<keyword evidence="4 7" id="KW-0496">Mitochondrion</keyword>
<dbReference type="PhylomeDB" id="S7ZLR8"/>
<feature type="compositionally biased region" description="Basic and acidic residues" evidence="9">
    <location>
        <begin position="348"/>
        <end position="363"/>
    </location>
</feature>
<dbReference type="HOGENOM" id="CLU_032162_2_0_1"/>
<feature type="region of interest" description="Disordered" evidence="9">
    <location>
        <begin position="314"/>
        <end position="376"/>
    </location>
</feature>
<dbReference type="SMART" id="SM00986">
    <property type="entry name" value="UDG"/>
    <property type="match status" value="1"/>
</dbReference>
<dbReference type="NCBIfam" id="TIGR00628">
    <property type="entry name" value="ung"/>
    <property type="match status" value="1"/>
</dbReference>
<dbReference type="EC" id="3.2.2.27" evidence="7"/>
<dbReference type="GO" id="GO:0097510">
    <property type="term" value="P:base-excision repair, AP site formation via deaminated base removal"/>
    <property type="evidence" value="ECO:0007669"/>
    <property type="project" value="TreeGrafter"/>
</dbReference>
<evidence type="ECO:0000259" key="10">
    <source>
        <dbReference type="SMART" id="SM00986"/>
    </source>
</evidence>
<dbReference type="FunFam" id="3.40.470.10:FF:000007">
    <property type="entry name" value="Uracil-DNA glycosylase"/>
    <property type="match status" value="1"/>
</dbReference>
<reference evidence="11 12" key="1">
    <citation type="journal article" date="2013" name="PLoS ONE">
        <title>Genomic and secretomic analyses reveal unique features of the lignocellulolytic enzyme system of Penicillium decumbens.</title>
        <authorList>
            <person name="Liu G."/>
            <person name="Zhang L."/>
            <person name="Wei X."/>
            <person name="Zou G."/>
            <person name="Qin Y."/>
            <person name="Ma L."/>
            <person name="Li J."/>
            <person name="Zheng H."/>
            <person name="Wang S."/>
            <person name="Wang C."/>
            <person name="Xun L."/>
            <person name="Zhao G.-P."/>
            <person name="Zhou Z."/>
            <person name="Qu Y."/>
        </authorList>
    </citation>
    <scope>NUCLEOTIDE SEQUENCE [LARGE SCALE GENOMIC DNA]</scope>
    <source>
        <strain evidence="12">114-2 / CGMCC 5302</strain>
    </source>
</reference>
<dbReference type="Gene3D" id="3.40.470.10">
    <property type="entry name" value="Uracil-DNA glycosylase-like domain"/>
    <property type="match status" value="1"/>
</dbReference>
<evidence type="ECO:0000256" key="1">
    <source>
        <dbReference type="ARBA" id="ARBA00008184"/>
    </source>
</evidence>
<dbReference type="InterPro" id="IPR018085">
    <property type="entry name" value="Ura-DNA_Glyclase_AS"/>
</dbReference>
<evidence type="ECO:0000256" key="4">
    <source>
        <dbReference type="ARBA" id="ARBA00023128"/>
    </source>
</evidence>
<dbReference type="SMART" id="SM00987">
    <property type="entry name" value="UreE_C"/>
    <property type="match status" value="1"/>
</dbReference>
<dbReference type="STRING" id="933388.S7ZLR8"/>
<dbReference type="GO" id="GO:0005739">
    <property type="term" value="C:mitochondrion"/>
    <property type="evidence" value="ECO:0007669"/>
    <property type="project" value="UniProtKB-SubCell"/>
</dbReference>
<dbReference type="GO" id="GO:0004844">
    <property type="term" value="F:uracil DNA N-glycosylase activity"/>
    <property type="evidence" value="ECO:0007669"/>
    <property type="project" value="UniProtKB-UniRule"/>
</dbReference>
<dbReference type="Pfam" id="PF03167">
    <property type="entry name" value="UDG"/>
    <property type="match status" value="1"/>
</dbReference>
<feature type="active site" description="Proton acceptor" evidence="7 8">
    <location>
        <position position="146"/>
    </location>
</feature>
<dbReference type="NCBIfam" id="NF003589">
    <property type="entry name" value="PRK05254.1-2"/>
    <property type="match status" value="1"/>
</dbReference>
<dbReference type="InterPro" id="IPR005122">
    <property type="entry name" value="Uracil-DNA_glycosylase-like"/>
</dbReference>
<evidence type="ECO:0000256" key="9">
    <source>
        <dbReference type="SAM" id="MobiDB-lite"/>
    </source>
</evidence>
<dbReference type="NCBIfam" id="NF003592">
    <property type="entry name" value="PRK05254.1-5"/>
    <property type="match status" value="1"/>
</dbReference>
<dbReference type="EMBL" id="KB644413">
    <property type="protein sequence ID" value="EPS31259.1"/>
    <property type="molecule type" value="Genomic_DNA"/>
</dbReference>
<feature type="domain" description="Uracil-DNA glycosylase-like" evidence="10">
    <location>
        <begin position="131"/>
        <end position="295"/>
    </location>
</feature>
<comment type="subcellular location">
    <subcellularLocation>
        <location evidence="7">Mitochondrion</location>
    </subcellularLocation>
    <subcellularLocation>
        <location evidence="7">Nucleus</location>
    </subcellularLocation>
</comment>
<evidence type="ECO:0000256" key="5">
    <source>
        <dbReference type="ARBA" id="ARBA00023204"/>
    </source>
</evidence>
<name>S7ZLR8_PENO1</name>
<dbReference type="InterPro" id="IPR036895">
    <property type="entry name" value="Uracil-DNA_glycosylase-like_sf"/>
</dbReference>
<dbReference type="InterPro" id="IPR002043">
    <property type="entry name" value="UDG_fam1"/>
</dbReference>
<keyword evidence="12" id="KW-1185">Reference proteome</keyword>
<organism evidence="11 12">
    <name type="scientific">Penicillium oxalicum (strain 114-2 / CGMCC 5302)</name>
    <name type="common">Penicillium decumbens</name>
    <dbReference type="NCBI Taxonomy" id="933388"/>
    <lineage>
        <taxon>Eukaryota</taxon>
        <taxon>Fungi</taxon>
        <taxon>Dikarya</taxon>
        <taxon>Ascomycota</taxon>
        <taxon>Pezizomycotina</taxon>
        <taxon>Eurotiomycetes</taxon>
        <taxon>Eurotiomycetidae</taxon>
        <taxon>Eurotiales</taxon>
        <taxon>Aspergillaceae</taxon>
        <taxon>Penicillium</taxon>
    </lineage>
</organism>
<dbReference type="PROSITE" id="PS00130">
    <property type="entry name" value="U_DNA_GLYCOSYLASE"/>
    <property type="match status" value="1"/>
</dbReference>
<evidence type="ECO:0000256" key="3">
    <source>
        <dbReference type="ARBA" id="ARBA00022801"/>
    </source>
</evidence>
<proteinExistence type="inferred from homology"/>
<evidence type="ECO:0000256" key="8">
    <source>
        <dbReference type="PROSITE-ProRule" id="PRU10072"/>
    </source>
</evidence>